<name>A0A934UQ70_9BURK</name>
<dbReference type="RefSeq" id="WP_200786069.1">
    <property type="nucleotide sequence ID" value="NZ_JAEDAO010000001.1"/>
</dbReference>
<protein>
    <submittedName>
        <fullName evidence="3">LysM peptidoglycan-binding domain-containing protein</fullName>
    </submittedName>
</protein>
<organism evidence="3 4">
    <name type="scientific">Ramlibacter algicola</name>
    <dbReference type="NCBI Taxonomy" id="2795217"/>
    <lineage>
        <taxon>Bacteria</taxon>
        <taxon>Pseudomonadati</taxon>
        <taxon>Pseudomonadota</taxon>
        <taxon>Betaproteobacteria</taxon>
        <taxon>Burkholderiales</taxon>
        <taxon>Comamonadaceae</taxon>
        <taxon>Ramlibacter</taxon>
    </lineage>
</organism>
<dbReference type="EMBL" id="JAEDAO010000001">
    <property type="protein sequence ID" value="MBK0391237.1"/>
    <property type="molecule type" value="Genomic_DNA"/>
</dbReference>
<accession>A0A934UQ70</accession>
<evidence type="ECO:0000313" key="3">
    <source>
        <dbReference type="EMBL" id="MBK0391237.1"/>
    </source>
</evidence>
<evidence type="ECO:0000313" key="4">
    <source>
        <dbReference type="Proteomes" id="UP000617041"/>
    </source>
</evidence>
<dbReference type="AlphaFoldDB" id="A0A934UQ70"/>
<dbReference type="PANTHER" id="PTHR34700:SF4">
    <property type="entry name" value="PHAGE-LIKE ELEMENT PBSX PROTEIN XKDP"/>
    <property type="match status" value="1"/>
</dbReference>
<dbReference type="PANTHER" id="PTHR34700">
    <property type="entry name" value="POTASSIUM BINDING PROTEIN KBP"/>
    <property type="match status" value="1"/>
</dbReference>
<dbReference type="InterPro" id="IPR036779">
    <property type="entry name" value="LysM_dom_sf"/>
</dbReference>
<comment type="caution">
    <text evidence="3">The sequence shown here is derived from an EMBL/GenBank/DDBJ whole genome shotgun (WGS) entry which is preliminary data.</text>
</comment>
<gene>
    <name evidence="3" type="ORF">I8E28_01420</name>
</gene>
<dbReference type="PROSITE" id="PS51782">
    <property type="entry name" value="LYSM"/>
    <property type="match status" value="1"/>
</dbReference>
<dbReference type="Pfam" id="PF01476">
    <property type="entry name" value="LysM"/>
    <property type="match status" value="1"/>
</dbReference>
<evidence type="ECO:0000259" key="2">
    <source>
        <dbReference type="PROSITE" id="PS51782"/>
    </source>
</evidence>
<dbReference type="SMART" id="SM00257">
    <property type="entry name" value="LysM"/>
    <property type="match status" value="1"/>
</dbReference>
<sequence>MMRHRKAPPYAAHALAVLAAAVLALPVSAQTPPNVLPSQRATAQQVAQAGVPLSELAKDAPDSYTVKSGDTLWDISKKFLTSPWRWPELWGMNLQDIKNPHRIYPGQVLVLEKVDGRARLRMQAQGDAPPTETVRVSPRVRYTALGDTSIPMINPGLIEPFLAEPVVVGEGDLQKAPRLVGSADERVLLTRGDRVYARSSGGAAIAETPGKVDEFRVFRNAVPLVDPYTRKVLGYEAQYLGQAQLLRGEGVETAGEKSTPIPATLELTNARSEMRAGDRLLPEPGRQLVSYAPRAPEQRIDGAIVSIYGDAVGLAGHNQVVVINKGTADGVASGHVLAIMKTGQTIVDKSQPGERSQLKLPDERNGLLMVFRPFEHVSYALVLETPLGVKVGDRLVNPR</sequence>
<dbReference type="SUPFAM" id="SSF54106">
    <property type="entry name" value="LysM domain"/>
    <property type="match status" value="1"/>
</dbReference>
<dbReference type="Gene3D" id="3.10.350.10">
    <property type="entry name" value="LysM domain"/>
    <property type="match status" value="1"/>
</dbReference>
<keyword evidence="1" id="KW-0732">Signal</keyword>
<keyword evidence="4" id="KW-1185">Reference proteome</keyword>
<evidence type="ECO:0000256" key="1">
    <source>
        <dbReference type="SAM" id="SignalP"/>
    </source>
</evidence>
<dbReference type="Proteomes" id="UP000617041">
    <property type="component" value="Unassembled WGS sequence"/>
</dbReference>
<feature type="domain" description="LysM" evidence="2">
    <location>
        <begin position="62"/>
        <end position="111"/>
    </location>
</feature>
<dbReference type="InterPro" id="IPR052196">
    <property type="entry name" value="Bact_Kbp"/>
</dbReference>
<reference evidence="3" key="1">
    <citation type="submission" date="2020-12" db="EMBL/GenBank/DDBJ databases">
        <title>Ramlibacter sp. nov., isolated from a freshwater alga, Cryptomonas.</title>
        <authorList>
            <person name="Kim H.M."/>
            <person name="Jeon C.O."/>
        </authorList>
    </citation>
    <scope>NUCLEOTIDE SEQUENCE</scope>
    <source>
        <strain evidence="3">CrO1</strain>
    </source>
</reference>
<feature type="signal peptide" evidence="1">
    <location>
        <begin position="1"/>
        <end position="29"/>
    </location>
</feature>
<dbReference type="InterPro" id="IPR018392">
    <property type="entry name" value="LysM"/>
</dbReference>
<dbReference type="CDD" id="cd00118">
    <property type="entry name" value="LysM"/>
    <property type="match status" value="1"/>
</dbReference>
<proteinExistence type="predicted"/>
<feature type="chain" id="PRO_5037014530" evidence="1">
    <location>
        <begin position="30"/>
        <end position="399"/>
    </location>
</feature>